<dbReference type="AlphaFoldDB" id="A0ABD3J2D2"/>
<name>A0ABD3J2D2_EUCGL</name>
<protein>
    <submittedName>
        <fullName evidence="3">Uncharacterized protein</fullName>
    </submittedName>
</protein>
<evidence type="ECO:0000256" key="2">
    <source>
        <dbReference type="SAM" id="SignalP"/>
    </source>
</evidence>
<feature type="region of interest" description="Disordered" evidence="1">
    <location>
        <begin position="109"/>
        <end position="140"/>
    </location>
</feature>
<keyword evidence="2" id="KW-0732">Signal</keyword>
<organism evidence="3 4">
    <name type="scientific">Eucalyptus globulus</name>
    <name type="common">Tasmanian blue gum</name>
    <dbReference type="NCBI Taxonomy" id="34317"/>
    <lineage>
        <taxon>Eukaryota</taxon>
        <taxon>Viridiplantae</taxon>
        <taxon>Streptophyta</taxon>
        <taxon>Embryophyta</taxon>
        <taxon>Tracheophyta</taxon>
        <taxon>Spermatophyta</taxon>
        <taxon>Magnoliopsida</taxon>
        <taxon>eudicotyledons</taxon>
        <taxon>Gunneridae</taxon>
        <taxon>Pentapetalae</taxon>
        <taxon>rosids</taxon>
        <taxon>malvids</taxon>
        <taxon>Myrtales</taxon>
        <taxon>Myrtaceae</taxon>
        <taxon>Myrtoideae</taxon>
        <taxon>Eucalypteae</taxon>
        <taxon>Eucalyptus</taxon>
    </lineage>
</organism>
<dbReference type="Proteomes" id="UP001634007">
    <property type="component" value="Unassembled WGS sequence"/>
</dbReference>
<feature type="signal peptide" evidence="2">
    <location>
        <begin position="1"/>
        <end position="23"/>
    </location>
</feature>
<gene>
    <name evidence="3" type="ORF">ACJRO7_005141</name>
</gene>
<comment type="caution">
    <text evidence="3">The sequence shown here is derived from an EMBL/GenBank/DDBJ whole genome shotgun (WGS) entry which is preliminary data.</text>
</comment>
<evidence type="ECO:0000313" key="4">
    <source>
        <dbReference type="Proteomes" id="UP001634007"/>
    </source>
</evidence>
<evidence type="ECO:0000256" key="1">
    <source>
        <dbReference type="SAM" id="MobiDB-lite"/>
    </source>
</evidence>
<proteinExistence type="predicted"/>
<sequence length="180" mass="19126">MAKHYFVIILVASILYSIGDIEARRRYDGRSPPPASSNTSEVKPSSVALPPKKGGASSSTSEVKPSSVAPPPKKVGADKESPVITFGDPMVPSDYIEAMEKAEVEPLPSGNILSEVGPNPIPVPVHHEEPKPPHSDNVLPEVSPVAVNNEELEPVPSGNVLPEPVPALVNYEEPLPRPRA</sequence>
<feature type="region of interest" description="Disordered" evidence="1">
    <location>
        <begin position="25"/>
        <end position="88"/>
    </location>
</feature>
<feature type="compositionally biased region" description="Basic and acidic residues" evidence="1">
    <location>
        <begin position="125"/>
        <end position="134"/>
    </location>
</feature>
<evidence type="ECO:0000313" key="3">
    <source>
        <dbReference type="EMBL" id="KAL3720259.1"/>
    </source>
</evidence>
<dbReference type="EMBL" id="JBJKBG010000010">
    <property type="protein sequence ID" value="KAL3720259.1"/>
    <property type="molecule type" value="Genomic_DNA"/>
</dbReference>
<keyword evidence="4" id="KW-1185">Reference proteome</keyword>
<feature type="compositionally biased region" description="Low complexity" evidence="1">
    <location>
        <begin position="57"/>
        <end position="67"/>
    </location>
</feature>
<accession>A0ABD3J2D2</accession>
<feature type="chain" id="PRO_5044765437" evidence="2">
    <location>
        <begin position="24"/>
        <end position="180"/>
    </location>
</feature>
<reference evidence="3 4" key="1">
    <citation type="submission" date="2024-11" db="EMBL/GenBank/DDBJ databases">
        <title>Chromosome-level genome assembly of Eucalyptus globulus Labill. provides insights into its genome evolution.</title>
        <authorList>
            <person name="Li X."/>
        </authorList>
    </citation>
    <scope>NUCLEOTIDE SEQUENCE [LARGE SCALE GENOMIC DNA]</scope>
    <source>
        <strain evidence="3">CL2024</strain>
        <tissue evidence="3">Fresh tender leaves</tissue>
    </source>
</reference>